<protein>
    <submittedName>
        <fullName evidence="2">Amidase</fullName>
    </submittedName>
</protein>
<dbReference type="RefSeq" id="WP_109792665.1">
    <property type="nucleotide sequence ID" value="NZ_PHIG01000025.1"/>
</dbReference>
<evidence type="ECO:0000313" key="2">
    <source>
        <dbReference type="EMBL" id="PJK30565.1"/>
    </source>
</evidence>
<dbReference type="EMBL" id="PHIG01000025">
    <property type="protein sequence ID" value="PJK30565.1"/>
    <property type="molecule type" value="Genomic_DNA"/>
</dbReference>
<dbReference type="InterPro" id="IPR000120">
    <property type="entry name" value="Amidase"/>
</dbReference>
<dbReference type="Proteomes" id="UP000229498">
    <property type="component" value="Unassembled WGS sequence"/>
</dbReference>
<reference evidence="2 3" key="1">
    <citation type="submission" date="2017-11" db="EMBL/GenBank/DDBJ databases">
        <title>Draft genome sequence of Rhizobiales bacterium SY3-13.</title>
        <authorList>
            <person name="Sun C."/>
        </authorList>
    </citation>
    <scope>NUCLEOTIDE SEQUENCE [LARGE SCALE GENOMIC DNA]</scope>
    <source>
        <strain evidence="2 3">SY3-13</strain>
    </source>
</reference>
<organism evidence="2 3">
    <name type="scientific">Minwuia thermotolerans</name>
    <dbReference type="NCBI Taxonomy" id="2056226"/>
    <lineage>
        <taxon>Bacteria</taxon>
        <taxon>Pseudomonadati</taxon>
        <taxon>Pseudomonadota</taxon>
        <taxon>Alphaproteobacteria</taxon>
        <taxon>Minwuiales</taxon>
        <taxon>Minwuiaceae</taxon>
        <taxon>Minwuia</taxon>
    </lineage>
</organism>
<dbReference type="Pfam" id="PF01425">
    <property type="entry name" value="Amidase"/>
    <property type="match status" value="1"/>
</dbReference>
<dbReference type="InterPro" id="IPR036928">
    <property type="entry name" value="AS_sf"/>
</dbReference>
<name>A0A2M9G4B9_9PROT</name>
<dbReference type="PANTHER" id="PTHR11895">
    <property type="entry name" value="TRANSAMIDASE"/>
    <property type="match status" value="1"/>
</dbReference>
<sequence>MNELIRLSASEAVARLKAGDVTPLDLIDAAAGQIAAADGAVNALPTLCLDRARDHAKRLKHPDDPPPGYLWGLPVAIKDLTEVAGVRTTFGSTIFADHVPERSDAMVERIEGRGGVVVAKANTPEFGAGAQTFNEVSGVTRNPWNTAMTPGGSSGGSAVALATGQVWLAQGSDMGGSLRIPASFTGVVGLRPSPGRVPHGPSALPFLPNSVEGPMGRTVGDVALFLDTMAGHMAVDPISLPAPATSFAAAAANARPPKRIAFSMDMGISPIHRDVRAAVEPALAHFRAMGTEIVESAVDFSCAEPVFQVIRAAQFAATHGDKLKTHRDQLKPEMVWNIEKGLALTADEIGRAERQRADLFQRFQAQFADIDLFVTPTVNTPPFDADTRYLEELEGVAFDSYISWLIMTFALTLTTCPAISVPCGFTTGGLPVGLQLVGPQRGEAALLAGAAVFEQATGLAGATPIMPREPVA</sequence>
<accession>A0A2M9G4B9</accession>
<dbReference type="GO" id="GO:0003824">
    <property type="term" value="F:catalytic activity"/>
    <property type="evidence" value="ECO:0007669"/>
    <property type="project" value="InterPro"/>
</dbReference>
<gene>
    <name evidence="2" type="ORF">CVT23_06375</name>
</gene>
<dbReference type="Gene3D" id="3.90.1300.10">
    <property type="entry name" value="Amidase signature (AS) domain"/>
    <property type="match status" value="1"/>
</dbReference>
<dbReference type="PANTHER" id="PTHR11895:SF76">
    <property type="entry name" value="INDOLEACETAMIDE HYDROLASE"/>
    <property type="match status" value="1"/>
</dbReference>
<feature type="domain" description="Amidase" evidence="1">
    <location>
        <begin position="26"/>
        <end position="447"/>
    </location>
</feature>
<dbReference type="OrthoDB" id="9777859at2"/>
<proteinExistence type="predicted"/>
<dbReference type="InterPro" id="IPR020556">
    <property type="entry name" value="Amidase_CS"/>
</dbReference>
<evidence type="ECO:0000259" key="1">
    <source>
        <dbReference type="Pfam" id="PF01425"/>
    </source>
</evidence>
<dbReference type="AlphaFoldDB" id="A0A2M9G4B9"/>
<dbReference type="InterPro" id="IPR023631">
    <property type="entry name" value="Amidase_dom"/>
</dbReference>
<evidence type="ECO:0000313" key="3">
    <source>
        <dbReference type="Proteomes" id="UP000229498"/>
    </source>
</evidence>
<dbReference type="SUPFAM" id="SSF75304">
    <property type="entry name" value="Amidase signature (AS) enzymes"/>
    <property type="match status" value="1"/>
</dbReference>
<comment type="caution">
    <text evidence="2">The sequence shown here is derived from an EMBL/GenBank/DDBJ whole genome shotgun (WGS) entry which is preliminary data.</text>
</comment>
<dbReference type="PROSITE" id="PS00571">
    <property type="entry name" value="AMIDASES"/>
    <property type="match status" value="1"/>
</dbReference>
<keyword evidence="3" id="KW-1185">Reference proteome</keyword>